<comment type="subcellular location">
    <subcellularLocation>
        <location evidence="1">Cell outer membrane</location>
        <topology evidence="1">Multi-pass membrane protein</topology>
    </subcellularLocation>
</comment>
<evidence type="ECO:0000256" key="12">
    <source>
        <dbReference type="RuleBase" id="RU003357"/>
    </source>
</evidence>
<dbReference type="Pfam" id="PF07715">
    <property type="entry name" value="Plug"/>
    <property type="match status" value="1"/>
</dbReference>
<dbReference type="InterPro" id="IPR036942">
    <property type="entry name" value="Beta-barrel_TonB_sf"/>
</dbReference>
<evidence type="ECO:0000259" key="15">
    <source>
        <dbReference type="Pfam" id="PF00593"/>
    </source>
</evidence>
<evidence type="ECO:0000256" key="1">
    <source>
        <dbReference type="ARBA" id="ARBA00004571"/>
    </source>
</evidence>
<dbReference type="InterPro" id="IPR037066">
    <property type="entry name" value="Plug_dom_sf"/>
</dbReference>
<dbReference type="Pfam" id="PF00593">
    <property type="entry name" value="TonB_dep_Rec_b-barrel"/>
    <property type="match status" value="1"/>
</dbReference>
<evidence type="ECO:0000256" key="11">
    <source>
        <dbReference type="ARBA" id="ARBA00023237"/>
    </source>
</evidence>
<evidence type="ECO:0000259" key="16">
    <source>
        <dbReference type="Pfam" id="PF07715"/>
    </source>
</evidence>
<keyword evidence="2" id="KW-0813">Transport</keyword>
<feature type="domain" description="TonB-dependent receptor plug" evidence="16">
    <location>
        <begin position="79"/>
        <end position="189"/>
    </location>
</feature>
<reference evidence="17 18" key="1">
    <citation type="submission" date="2020-10" db="EMBL/GenBank/DDBJ databases">
        <title>Phylogeny of dyella-like bacteria.</title>
        <authorList>
            <person name="Fu J."/>
        </authorList>
    </citation>
    <scope>NUCLEOTIDE SEQUENCE [LARGE SCALE GENOMIC DNA]</scope>
    <source>
        <strain evidence="17 18">DKC-1</strain>
    </source>
</reference>
<dbReference type="Gene3D" id="2.40.170.20">
    <property type="entry name" value="TonB-dependent receptor, beta-barrel domain"/>
    <property type="match status" value="1"/>
</dbReference>
<evidence type="ECO:0000256" key="8">
    <source>
        <dbReference type="ARBA" id="ARBA00023065"/>
    </source>
</evidence>
<evidence type="ECO:0000256" key="4">
    <source>
        <dbReference type="ARBA" id="ARBA00022496"/>
    </source>
</evidence>
<evidence type="ECO:0000313" key="18">
    <source>
        <dbReference type="Proteomes" id="UP001620397"/>
    </source>
</evidence>
<name>A0ABW8KCQ4_9GAMM</name>
<sequence>MSARLFTTLTLSAAIAAALGSGTALAQDNSQTQATGSTPAATATSPAKKADAKEKNGKSVQALQQVVVTGSASTAGVRKIDASYSITTATSAQIQQANPRSAADLLKISPGVWPESTGGETGANIEIAGFPGGGDAPFYTNQIMGTPLYGMPSLSFFEQSSMFRLDDTIDHVEILQGGPSVVFGDGQIGLTSNYILKQGTDTPSGSIGVTYGSENLKRIDGFYGFPIGKNGWYGSVGGFYRDSDGVRDPQYASDKGGQLTATLTKDWDNGTLMFWARGLDDKNQFITPIPLIQDRSGIFSAYPGFNPLTSTYYSNAMQHTYLESYPGGGTSVNLADGRGAQLGFFGVNFDWDFGNGWNVSDKFLVDGGNMDTNGLFSGSNPQTLSSWENTAGTYPSNTVPAGAVYTASYTNGSGIVTDPNADVISQGLWHIHKNLKSVVNDFRLSKELFEGNTLTAGLYLAHYTDNDRWSLGNPMLMTNTPNATPIAVSYVQGGQTYYVTNSQGLIYNGGYNITENGVATNKAFYLSDTWKLDQWIFDASARLENEDARNTVCNLSNVNIDGNPNTLYDNAVAMCNGTYAVTDYNKTHTSWTAGVTYKIQDNMAVYARANKGVHFNGFDDLRGSVTGDTLPVLKVQNFEVGWKYQAPVFNADISFYHRQFDGLSYQPSLLGVPFGSKSTYGSDTKGINFTLHANTPDQIFSVTAVGDWMDGHYSHFEGDAVFYGLPTPGNPTGEFVGTYQGKQLQRQPKFQVRLTPALRFPTAYGDLRLWVTMEYVGNHTQDQLALQQLGNYTDFSVGAQYNYGPHWLFTLVGSNVTDTLGLTESNSRIAGSAAGATGVILARPLEGKEYNLQVKYQF</sequence>
<proteinExistence type="inferred from homology"/>
<feature type="domain" description="TonB-dependent receptor-like beta-barrel" evidence="15">
    <location>
        <begin position="336"/>
        <end position="815"/>
    </location>
</feature>
<organism evidence="17 18">
    <name type="scientific">Dyella agri</name>
    <dbReference type="NCBI Taxonomy" id="1926869"/>
    <lineage>
        <taxon>Bacteria</taxon>
        <taxon>Pseudomonadati</taxon>
        <taxon>Pseudomonadota</taxon>
        <taxon>Gammaproteobacteria</taxon>
        <taxon>Lysobacterales</taxon>
        <taxon>Rhodanobacteraceae</taxon>
        <taxon>Dyella</taxon>
    </lineage>
</organism>
<evidence type="ECO:0000256" key="9">
    <source>
        <dbReference type="ARBA" id="ARBA00023077"/>
    </source>
</evidence>
<keyword evidence="17" id="KW-0675">Receptor</keyword>
<dbReference type="EMBL" id="JADIKL010000002">
    <property type="protein sequence ID" value="MFK2929902.1"/>
    <property type="molecule type" value="Genomic_DNA"/>
</dbReference>
<keyword evidence="11" id="KW-0998">Cell outer membrane</keyword>
<dbReference type="RefSeq" id="WP_404536385.1">
    <property type="nucleotide sequence ID" value="NZ_JADIKL010000002.1"/>
</dbReference>
<evidence type="ECO:0000256" key="5">
    <source>
        <dbReference type="ARBA" id="ARBA00022692"/>
    </source>
</evidence>
<dbReference type="PANTHER" id="PTHR32552">
    <property type="entry name" value="FERRICHROME IRON RECEPTOR-RELATED"/>
    <property type="match status" value="1"/>
</dbReference>
<keyword evidence="5" id="KW-0812">Transmembrane</keyword>
<evidence type="ECO:0000256" key="10">
    <source>
        <dbReference type="ARBA" id="ARBA00023136"/>
    </source>
</evidence>
<dbReference type="Proteomes" id="UP001620397">
    <property type="component" value="Unassembled WGS sequence"/>
</dbReference>
<evidence type="ECO:0000256" key="6">
    <source>
        <dbReference type="ARBA" id="ARBA00022729"/>
    </source>
</evidence>
<keyword evidence="6 14" id="KW-0732">Signal</keyword>
<feature type="region of interest" description="Disordered" evidence="13">
    <location>
        <begin position="30"/>
        <end position="56"/>
    </location>
</feature>
<gene>
    <name evidence="17" type="ORF">ISP14_03765</name>
</gene>
<dbReference type="InterPro" id="IPR039426">
    <property type="entry name" value="TonB-dep_rcpt-like"/>
</dbReference>
<keyword evidence="8" id="KW-0406">Ion transport</keyword>
<dbReference type="SUPFAM" id="SSF56935">
    <property type="entry name" value="Porins"/>
    <property type="match status" value="1"/>
</dbReference>
<keyword evidence="7" id="KW-0408">Iron</keyword>
<evidence type="ECO:0000256" key="2">
    <source>
        <dbReference type="ARBA" id="ARBA00022448"/>
    </source>
</evidence>
<accession>A0ABW8KCQ4</accession>
<dbReference type="PANTHER" id="PTHR32552:SF89">
    <property type="entry name" value="CATECHOLATE SIDEROPHORE RECEPTOR FIU"/>
    <property type="match status" value="1"/>
</dbReference>
<dbReference type="InterPro" id="IPR012910">
    <property type="entry name" value="Plug_dom"/>
</dbReference>
<dbReference type="Gene3D" id="2.170.130.10">
    <property type="entry name" value="TonB-dependent receptor, plug domain"/>
    <property type="match status" value="1"/>
</dbReference>
<feature type="chain" id="PRO_5046716974" evidence="14">
    <location>
        <begin position="27"/>
        <end position="858"/>
    </location>
</feature>
<evidence type="ECO:0000256" key="7">
    <source>
        <dbReference type="ARBA" id="ARBA00023004"/>
    </source>
</evidence>
<evidence type="ECO:0000313" key="17">
    <source>
        <dbReference type="EMBL" id="MFK2929902.1"/>
    </source>
</evidence>
<feature type="compositionally biased region" description="Low complexity" evidence="13">
    <location>
        <begin position="30"/>
        <end position="47"/>
    </location>
</feature>
<comment type="caution">
    <text evidence="17">The sequence shown here is derived from an EMBL/GenBank/DDBJ whole genome shotgun (WGS) entry which is preliminary data.</text>
</comment>
<dbReference type="InterPro" id="IPR000531">
    <property type="entry name" value="Beta-barrel_TonB"/>
</dbReference>
<protein>
    <submittedName>
        <fullName evidence="17">TonB-dependent receptor</fullName>
    </submittedName>
</protein>
<evidence type="ECO:0000256" key="14">
    <source>
        <dbReference type="SAM" id="SignalP"/>
    </source>
</evidence>
<keyword evidence="18" id="KW-1185">Reference proteome</keyword>
<evidence type="ECO:0000256" key="13">
    <source>
        <dbReference type="SAM" id="MobiDB-lite"/>
    </source>
</evidence>
<feature type="signal peptide" evidence="14">
    <location>
        <begin position="1"/>
        <end position="26"/>
    </location>
</feature>
<keyword evidence="10 12" id="KW-0472">Membrane</keyword>
<keyword evidence="4" id="KW-0410">Iron transport</keyword>
<keyword evidence="3" id="KW-1134">Transmembrane beta strand</keyword>
<evidence type="ECO:0000256" key="3">
    <source>
        <dbReference type="ARBA" id="ARBA00022452"/>
    </source>
</evidence>
<comment type="similarity">
    <text evidence="12">Belongs to the TonB-dependent receptor family.</text>
</comment>
<keyword evidence="9 12" id="KW-0798">TonB box</keyword>